<feature type="compositionally biased region" description="Low complexity" evidence="1">
    <location>
        <begin position="138"/>
        <end position="148"/>
    </location>
</feature>
<sequence length="371" mass="39889">MRYDLSSMGEPVRIDCSSVCSPLPPTGLVEQYICDHSHNDSSATLDCVSRVTGPSGGQSSRSRLDGFPSQSRPSSSTPQDSQHRTGVELPSQPCLPDNSKDIRSPTSSCCWQGVGPTPPRAIEAKGLLYFPYNLPVSSSAPSSPSQSATKTHQSRSPSNSGSKDSKWFKAMSRRLRRTLSNLLASDCPKPDTNIASPISHEVFHYPISGKIHSDPRDDCQRTSDCDGPSRTMTSGRVDACPKLQLPSDLSRFDPFSEAPYRWMGFEAKIKAQGRGPVDWGGKRNEPAQDATHHVQHDGPHDGNPAVELNAKHVSGDQAPNAAEDFYATWCALAGVSPNSTPEASTPACGAHTQKIPEGCEEPLYATSLDGT</sequence>
<feature type="compositionally biased region" description="Low complexity" evidence="1">
    <location>
        <begin position="68"/>
        <end position="80"/>
    </location>
</feature>
<feature type="region of interest" description="Disordered" evidence="1">
    <location>
        <begin position="213"/>
        <end position="233"/>
    </location>
</feature>
<dbReference type="AlphaFoldDB" id="A0AAD9L5Y5"/>
<evidence type="ECO:0000313" key="3">
    <source>
        <dbReference type="Proteomes" id="UP001182556"/>
    </source>
</evidence>
<organism evidence="2 3">
    <name type="scientific">Papiliotrema laurentii</name>
    <name type="common">Cryptococcus laurentii</name>
    <dbReference type="NCBI Taxonomy" id="5418"/>
    <lineage>
        <taxon>Eukaryota</taxon>
        <taxon>Fungi</taxon>
        <taxon>Dikarya</taxon>
        <taxon>Basidiomycota</taxon>
        <taxon>Agaricomycotina</taxon>
        <taxon>Tremellomycetes</taxon>
        <taxon>Tremellales</taxon>
        <taxon>Rhynchogastremaceae</taxon>
        <taxon>Papiliotrema</taxon>
    </lineage>
</organism>
<dbReference type="EMBL" id="JAODAN010000004">
    <property type="protein sequence ID" value="KAK1924876.1"/>
    <property type="molecule type" value="Genomic_DNA"/>
</dbReference>
<feature type="region of interest" description="Disordered" evidence="1">
    <location>
        <begin position="45"/>
        <end position="101"/>
    </location>
</feature>
<gene>
    <name evidence="2" type="ORF">DB88DRAFT_472212</name>
</gene>
<proteinExistence type="predicted"/>
<feature type="region of interest" description="Disordered" evidence="1">
    <location>
        <begin position="282"/>
        <end position="306"/>
    </location>
</feature>
<evidence type="ECO:0000313" key="2">
    <source>
        <dbReference type="EMBL" id="KAK1924876.1"/>
    </source>
</evidence>
<feature type="compositionally biased region" description="Polar residues" evidence="1">
    <location>
        <begin position="149"/>
        <end position="162"/>
    </location>
</feature>
<name>A0AAD9L5Y5_PAPLA</name>
<accession>A0AAD9L5Y5</accession>
<feature type="compositionally biased region" description="Basic and acidic residues" evidence="1">
    <location>
        <begin position="282"/>
        <end position="300"/>
    </location>
</feature>
<keyword evidence="3" id="KW-1185">Reference proteome</keyword>
<protein>
    <submittedName>
        <fullName evidence="2">Uncharacterized protein</fullName>
    </submittedName>
</protein>
<evidence type="ECO:0000256" key="1">
    <source>
        <dbReference type="SAM" id="MobiDB-lite"/>
    </source>
</evidence>
<comment type="caution">
    <text evidence="2">The sequence shown here is derived from an EMBL/GenBank/DDBJ whole genome shotgun (WGS) entry which is preliminary data.</text>
</comment>
<dbReference type="Proteomes" id="UP001182556">
    <property type="component" value="Unassembled WGS sequence"/>
</dbReference>
<feature type="region of interest" description="Disordered" evidence="1">
    <location>
        <begin position="138"/>
        <end position="166"/>
    </location>
</feature>
<reference evidence="2" key="1">
    <citation type="submission" date="2023-02" db="EMBL/GenBank/DDBJ databases">
        <title>Identification and recombinant expression of a fungal hydrolase from Papiliotrema laurentii that hydrolyzes apple cutin and clears colloidal polyester polyurethane.</title>
        <authorList>
            <consortium name="DOE Joint Genome Institute"/>
            <person name="Roman V.A."/>
            <person name="Bojanowski C."/>
            <person name="Crable B.R."/>
            <person name="Wagner D.N."/>
            <person name="Hung C.S."/>
            <person name="Nadeau L.J."/>
            <person name="Schratz L."/>
            <person name="Haridas S."/>
            <person name="Pangilinan J."/>
            <person name="Lipzen A."/>
            <person name="Na H."/>
            <person name="Yan M."/>
            <person name="Ng V."/>
            <person name="Grigoriev I.V."/>
            <person name="Spatafora J.W."/>
            <person name="Barlow D."/>
            <person name="Biffinger J."/>
            <person name="Kelley-Loughnane N."/>
            <person name="Varaljay V.A."/>
            <person name="Crookes-Goodson W.J."/>
        </authorList>
    </citation>
    <scope>NUCLEOTIDE SEQUENCE</scope>
    <source>
        <strain evidence="2">5307AH</strain>
    </source>
</reference>
<feature type="compositionally biased region" description="Basic and acidic residues" evidence="1">
    <location>
        <begin position="213"/>
        <end position="224"/>
    </location>
</feature>